<accession>E0TWI3</accession>
<proteinExistence type="predicted"/>
<keyword evidence="1" id="KW-0472">Membrane</keyword>
<reference evidence="2 3" key="2">
    <citation type="journal article" date="2011" name="Microbiology">
        <title>The genome sequence of Bacillus subtilis subsp. spizizenii W23: insights into speciation within the B. subtilis complex and into the history of B. subtilis genetics.</title>
        <authorList>
            <person name="Zeigler D.R."/>
        </authorList>
    </citation>
    <scope>NUCLEOTIDE SEQUENCE [LARGE SCALE GENOMIC DNA]</scope>
    <source>
        <strain evidence="3">ATCC 23059 / NRRL B-14472 / W23</strain>
    </source>
</reference>
<dbReference type="AlphaFoldDB" id="E0TWI3"/>
<evidence type="ECO:0000313" key="3">
    <source>
        <dbReference type="Proteomes" id="UP000002233"/>
    </source>
</evidence>
<keyword evidence="1" id="KW-0812">Transmembrane</keyword>
<protein>
    <submittedName>
        <fullName evidence="2">Uncharacterized protein</fullName>
    </submittedName>
</protein>
<sequence length="60" mass="6824">MIKLGIWGSAVGLLINTVSLWSHPIIFPTLSKGQAIAFARWMVCAYRMYLLIPLMFARQK</sequence>
<organism evidence="2 3">
    <name type="scientific">Bacillus spizizenii (strain ATCC 23059 / NRRL B-14472 / W23)</name>
    <name type="common">Bacillus subtilis subsp. spizizenii</name>
    <dbReference type="NCBI Taxonomy" id="655816"/>
    <lineage>
        <taxon>Bacteria</taxon>
        <taxon>Bacillati</taxon>
        <taxon>Bacillota</taxon>
        <taxon>Bacilli</taxon>
        <taxon>Bacillales</taxon>
        <taxon>Bacillaceae</taxon>
        <taxon>Bacillus</taxon>
    </lineage>
</organism>
<dbReference type="Proteomes" id="UP000002233">
    <property type="component" value="Chromosome"/>
</dbReference>
<keyword evidence="1" id="KW-1133">Transmembrane helix</keyword>
<dbReference type="KEGG" id="bss:BSUW23_09420"/>
<reference key="1">
    <citation type="submission" date="2010-08" db="EMBL/GenBank/DDBJ databases">
        <authorList>
            <person name="Zeigler D.R."/>
        </authorList>
    </citation>
    <scope>NUCLEOTIDE SEQUENCE</scope>
    <source>
        <strain>W23</strain>
    </source>
</reference>
<gene>
    <name evidence="2" type="ordered locus">BSUW23_09420</name>
</gene>
<evidence type="ECO:0000313" key="2">
    <source>
        <dbReference type="EMBL" id="ADM37930.1"/>
    </source>
</evidence>
<feature type="transmembrane region" description="Helical" evidence="1">
    <location>
        <begin position="38"/>
        <end position="57"/>
    </location>
</feature>
<evidence type="ECO:0000256" key="1">
    <source>
        <dbReference type="SAM" id="Phobius"/>
    </source>
</evidence>
<dbReference type="HOGENOM" id="CLU_209568_0_0_9"/>
<dbReference type="EMBL" id="CP002183">
    <property type="protein sequence ID" value="ADM37930.1"/>
    <property type="molecule type" value="Genomic_DNA"/>
</dbReference>
<name>E0TWI3_BACSH</name>